<feature type="region of interest" description="Disordered" evidence="1">
    <location>
        <begin position="485"/>
        <end position="511"/>
    </location>
</feature>
<dbReference type="EMBL" id="QXML01000012">
    <property type="protein sequence ID" value="RIW12777.1"/>
    <property type="molecule type" value="Genomic_DNA"/>
</dbReference>
<reference evidence="3 4" key="1">
    <citation type="submission" date="2018-09" db="EMBL/GenBank/DDBJ databases">
        <authorList>
            <person name="Wang X."/>
            <person name="Du Z."/>
        </authorList>
    </citation>
    <scope>NUCLEOTIDE SEQUENCE [LARGE SCALE GENOMIC DNA]</scope>
    <source>
        <strain evidence="3 4">N3</strain>
    </source>
</reference>
<keyword evidence="2" id="KW-0812">Transmembrane</keyword>
<name>A0A418PMK3_9BACT</name>
<protein>
    <recommendedName>
        <fullName evidence="5">Tryptophan-rich sensory protein</fullName>
    </recommendedName>
</protein>
<accession>A0A418PMK3</accession>
<evidence type="ECO:0000313" key="3">
    <source>
        <dbReference type="EMBL" id="RIW12777.1"/>
    </source>
</evidence>
<keyword evidence="2" id="KW-1133">Transmembrane helix</keyword>
<proteinExistence type="predicted"/>
<dbReference type="Proteomes" id="UP000283522">
    <property type="component" value="Unassembled WGS sequence"/>
</dbReference>
<dbReference type="AlphaFoldDB" id="A0A418PMK3"/>
<evidence type="ECO:0000256" key="2">
    <source>
        <dbReference type="SAM" id="Phobius"/>
    </source>
</evidence>
<keyword evidence="4" id="KW-1185">Reference proteome</keyword>
<evidence type="ECO:0008006" key="5">
    <source>
        <dbReference type="Google" id="ProtNLM"/>
    </source>
</evidence>
<feature type="transmembrane region" description="Helical" evidence="2">
    <location>
        <begin position="20"/>
        <end position="37"/>
    </location>
</feature>
<organism evidence="3 4">
    <name type="scientific">Algoriphagus lacus</name>
    <dbReference type="NCBI Taxonomy" id="2056311"/>
    <lineage>
        <taxon>Bacteria</taxon>
        <taxon>Pseudomonadati</taxon>
        <taxon>Bacteroidota</taxon>
        <taxon>Cytophagia</taxon>
        <taxon>Cytophagales</taxon>
        <taxon>Cyclobacteriaceae</taxon>
        <taxon>Algoriphagus</taxon>
    </lineage>
</organism>
<feature type="compositionally biased region" description="Basic and acidic residues" evidence="1">
    <location>
        <begin position="492"/>
        <end position="508"/>
    </location>
</feature>
<dbReference type="OrthoDB" id="780137at2"/>
<comment type="caution">
    <text evidence="3">The sequence shown here is derived from an EMBL/GenBank/DDBJ whole genome shotgun (WGS) entry which is preliminary data.</text>
</comment>
<keyword evidence="2" id="KW-0472">Membrane</keyword>
<feature type="transmembrane region" description="Helical" evidence="2">
    <location>
        <begin position="118"/>
        <end position="138"/>
    </location>
</feature>
<evidence type="ECO:0000313" key="4">
    <source>
        <dbReference type="Proteomes" id="UP000283522"/>
    </source>
</evidence>
<sequence length="724" mass="82065">MNKLKQAIRSLELQLQLNALAKALVVGSCLGFLGWVFGIGATLAIVLGVFGSVGFAWFFGAFKSPRNLAIQLLHEEVDGLEFSLELLQKSKFSIAEQLQIERISQRIPPKIWVIHRGFLPYFSGLLMLVLIYWGIGFLDFSGKTIPGNQSKQVASEPSVEANQPIALSQTQLTIQPPAYTKLSKSVQQDLEAKTIIGSRLTWEIEFSGGADLEVFLVNSVGEKLSFTPTNQNFELVEELTNSGIYSIQAFRDSLKVFESDFYTLEAVADQSPEIIPEEKETYRYHFPKNPPFLNLKAKVSDDFQVLEVFLVATLARGKGENVKFRESRFPVLNQPFKDREASYRMDFNALDFQPGDELYYYWVAVDNKQPEANLARTDTYFIKYVDENDKSEAALEGMVVQFLPEYFRSQRQIIIDTEKLIAEKSKKTAKEFGFTSNEIGYDQKLLRLRYGQYMGEEFESDAGGGTMEEGGDLLRGYMHLHDQEGENEVEVGESHEGHDHEAEKETAKETTGTGIESLLSEYMHAHDSEEVNTYFEQSTKGALKAALEQMWQAELYLRLFEPEKSLPFQYKALELLKTVQQKSRVYVKRTGYDPPPIKEPEKRLTGDLKDLDARLKKELVELEKQIEPLASQVLGMLLKPTLTATDREVVHQLGELWSQRMAYTGLNDLKLLVHLQELESGKLDKSGKAELIEKLQPFGGSYKNTGASYLAPSSLKEAFRRKIQ</sequence>
<evidence type="ECO:0000256" key="1">
    <source>
        <dbReference type="SAM" id="MobiDB-lite"/>
    </source>
</evidence>
<gene>
    <name evidence="3" type="ORF">D0X99_18465</name>
</gene>
<feature type="transmembrane region" description="Helical" evidence="2">
    <location>
        <begin position="43"/>
        <end position="62"/>
    </location>
</feature>
<dbReference type="RefSeq" id="WP_119479342.1">
    <property type="nucleotide sequence ID" value="NZ_QXML01000012.1"/>
</dbReference>